<dbReference type="STRING" id="1280952.HJA_10975"/>
<comment type="caution">
    <text evidence="2">The sequence shown here is derived from an EMBL/GenBank/DDBJ whole genome shotgun (WGS) entry which is preliminary data.</text>
</comment>
<keyword evidence="2" id="KW-0808">Transferase</keyword>
<keyword evidence="2" id="KW-0489">Methyltransferase</keyword>
<evidence type="ECO:0000313" key="2">
    <source>
        <dbReference type="EMBL" id="KCZ88100.1"/>
    </source>
</evidence>
<dbReference type="Gene3D" id="3.40.50.150">
    <property type="entry name" value="Vaccinia Virus protein VP39"/>
    <property type="match status" value="1"/>
</dbReference>
<reference evidence="2 3" key="1">
    <citation type="journal article" date="2014" name="Antonie Van Leeuwenhoek">
        <title>Hyphomonas beringensis sp. nov. and Hyphomonas chukchiensis sp. nov., isolated from surface seawater of the Bering Sea and Chukchi Sea.</title>
        <authorList>
            <person name="Li C."/>
            <person name="Lai Q."/>
            <person name="Li G."/>
            <person name="Dong C."/>
            <person name="Wang J."/>
            <person name="Liao Y."/>
            <person name="Shao Z."/>
        </authorList>
    </citation>
    <scope>NUCLEOTIDE SEQUENCE [LARGE SCALE GENOMIC DNA]</scope>
    <source>
        <strain evidence="2 3">VP2</strain>
    </source>
</reference>
<dbReference type="GO" id="GO:0008168">
    <property type="term" value="F:methyltransferase activity"/>
    <property type="evidence" value="ECO:0007669"/>
    <property type="project" value="UniProtKB-KW"/>
</dbReference>
<organism evidence="2 3">
    <name type="scientific">Hyphomonas jannaschiana VP2</name>
    <dbReference type="NCBI Taxonomy" id="1280952"/>
    <lineage>
        <taxon>Bacteria</taxon>
        <taxon>Pseudomonadati</taxon>
        <taxon>Pseudomonadota</taxon>
        <taxon>Alphaproteobacteria</taxon>
        <taxon>Hyphomonadales</taxon>
        <taxon>Hyphomonadaceae</taxon>
        <taxon>Hyphomonas</taxon>
    </lineage>
</organism>
<dbReference type="AlphaFoldDB" id="A0A059FBV2"/>
<feature type="domain" description="Methyltransferase FkbM" evidence="1">
    <location>
        <begin position="54"/>
        <end position="224"/>
    </location>
</feature>
<name>A0A059FBV2_9PROT</name>
<dbReference type="PANTHER" id="PTHR34203">
    <property type="entry name" value="METHYLTRANSFERASE, FKBM FAMILY PROTEIN"/>
    <property type="match status" value="1"/>
</dbReference>
<proteinExistence type="predicted"/>
<dbReference type="InterPro" id="IPR006342">
    <property type="entry name" value="FkbM_mtfrase"/>
</dbReference>
<dbReference type="PANTHER" id="PTHR34203:SF15">
    <property type="entry name" value="SLL1173 PROTEIN"/>
    <property type="match status" value="1"/>
</dbReference>
<dbReference type="InterPro" id="IPR052514">
    <property type="entry name" value="SAM-dependent_MTase"/>
</dbReference>
<sequence length="248" mass="27276">MITRANAFFLGRRQTAQENFFKSLFLNQKATMNDGRVELEVVRPYLKSNSVIIDVGAHVGIFSRRLAQLAPDCVVLSFEPQSLPRSVFGLAGFFRSAKNILIMPFALGEEAGLIELSIPIKKKGGVGIGLAHVGDDTDLRDRFEVKKELVSIVRLDDVMARMDFGPVSLIKVDVEGGELNVLKGALDLITSQKPAILCEIDGREHRFGSSSQELSDFLAELGYIPHSLETGEILKASELEKNTLFLAV</sequence>
<gene>
    <name evidence="2" type="ORF">HJA_10975</name>
</gene>
<dbReference type="OrthoDB" id="9814604at2"/>
<dbReference type="RefSeq" id="WP_051597597.1">
    <property type="nucleotide sequence ID" value="NZ_ARYJ01000006.1"/>
</dbReference>
<dbReference type="Proteomes" id="UP000024816">
    <property type="component" value="Unassembled WGS sequence"/>
</dbReference>
<dbReference type="SUPFAM" id="SSF53335">
    <property type="entry name" value="S-adenosyl-L-methionine-dependent methyltransferases"/>
    <property type="match status" value="1"/>
</dbReference>
<dbReference type="NCBIfam" id="TIGR01444">
    <property type="entry name" value="fkbM_fam"/>
    <property type="match status" value="1"/>
</dbReference>
<dbReference type="EMBL" id="ARYJ01000006">
    <property type="protein sequence ID" value="KCZ88100.1"/>
    <property type="molecule type" value="Genomic_DNA"/>
</dbReference>
<dbReference type="GO" id="GO:0032259">
    <property type="term" value="P:methylation"/>
    <property type="evidence" value="ECO:0007669"/>
    <property type="project" value="UniProtKB-KW"/>
</dbReference>
<dbReference type="Pfam" id="PF05050">
    <property type="entry name" value="Methyltransf_21"/>
    <property type="match status" value="1"/>
</dbReference>
<accession>A0A059FBV2</accession>
<dbReference type="PATRIC" id="fig|1280952.3.peg.2191"/>
<keyword evidence="3" id="KW-1185">Reference proteome</keyword>
<protein>
    <submittedName>
        <fullName evidence="2">FkbM family methyltransferase</fullName>
    </submittedName>
</protein>
<dbReference type="InterPro" id="IPR029063">
    <property type="entry name" value="SAM-dependent_MTases_sf"/>
</dbReference>
<dbReference type="eggNOG" id="COG2242">
    <property type="taxonomic scope" value="Bacteria"/>
</dbReference>
<evidence type="ECO:0000313" key="3">
    <source>
        <dbReference type="Proteomes" id="UP000024816"/>
    </source>
</evidence>
<evidence type="ECO:0000259" key="1">
    <source>
        <dbReference type="Pfam" id="PF05050"/>
    </source>
</evidence>